<accession>A0A427XRG5</accession>
<feature type="region of interest" description="Disordered" evidence="1">
    <location>
        <begin position="18"/>
        <end position="106"/>
    </location>
</feature>
<dbReference type="Gene3D" id="1.50.10.10">
    <property type="match status" value="2"/>
</dbReference>
<comment type="caution">
    <text evidence="3">The sequence shown here is derived from an EMBL/GenBank/DDBJ whole genome shotgun (WGS) entry which is preliminary data.</text>
</comment>
<dbReference type="GO" id="GO:0004573">
    <property type="term" value="F:Glc3Man9GlcNAc2 oligosaccharide glucosidase activity"/>
    <property type="evidence" value="ECO:0007669"/>
    <property type="project" value="InterPro"/>
</dbReference>
<feature type="compositionally biased region" description="Basic and acidic residues" evidence="1">
    <location>
        <begin position="421"/>
        <end position="436"/>
    </location>
</feature>
<sequence>MSAAKKLQNRLFGAAAQLAPNTAEASGDDSPGSGAATPIPGELKIDIPRPGGTTPLNIPRERDNLPKRPSIPQADIPAPETLAGGSSPHPGTGGSDTDTPGALGHDRRPLRERLMQSLGPRYRSVEEHRLDQSDRYEVHWKRWGPYVSERQWGTVREDYSANGDAWNSFPFEVAKSRAYRWGEDGMAGISDNHQRLCFSLALWNGKDPILKERLFGLNGSQGNHGEDVKELYYYLDSSPTHSYLKYLYKYPQAEFPYEQLKEESRNRSREVSEFELMDTDVFDEDRYWDVFVEYAKDEENPDAISIRITAYNRGPDPADLHILPQMFFRNTWSWPKDLPENMPNMHQEADGVIQAWHDTFGATRLYCTPSPAPAAPAKGGVVLVDGPSVVPDLLFTENETNFERLYNGKNRTPFVKDAFHDHIIPGHRPPEPEPEKSVTAGLETKKKAPGSPRTPKLPPHHTAAQLDDDEEEEAGDEKASGENGENGTEAAAATNGVDSEYVVTPPPRPISAGGHRQFVNPEKKGTKAGAHYVFKDVPPKGGCVVVRLKMTPNSPAQDPSILDEELFDDNIDERRVDADEFYGKICRGSISDDLQNIMRQALSGMLWTKQYYQFIHKEWTEGDSGQPPPPPERKWVRNREWKHMYINDVLSMPDKWEYPWFATWDTAFHCIPLAMVDPTFAKKQLDLMTREWYMKPDGALPAYEWNFSDVNPPVHAWATFRVFKIERKFWGREDLDFLERVFQKLLLNFTWWVNRKDADGNNVFEGGFLGLDNIGPFNRSEPLPTGGTLRQADGTAWMAFFCLNMLSIALELAKHNPTYEDIASKFFEHFLFISDAMTYASNEEHFSLWNEEDGFYYDAIQWGFGHSQQLPVRSMVGLIPLYATLVLEPQVIKRFPGFKKRMDWFIENRPDISTRNVASLTSRGKGERLLLALASEDRLKRILEKMLDENEFLSEHGVRSMSLYHHEHPFSMNVNGQDFGVEYWPGDSRSGMFGGNSNWRGPVWFAVNFLLIESLQRFHQYYGENVQVECPTGSGDYMNLAGCSEEIQHRLIHIFGRDEHGRRAVNGGNPKLNRDPHFRDYVHFYEFFHGNDGRGLGASHQTGWTGLVAWSIMQTGEYCRLPKTPRTPRSVAKHYFDEHINTPSEVGDGSLYSAYSTHSDWDQPEPDEL</sequence>
<dbReference type="GO" id="GO:0009311">
    <property type="term" value="P:oligosaccharide metabolic process"/>
    <property type="evidence" value="ECO:0007669"/>
    <property type="project" value="InterPro"/>
</dbReference>
<proteinExistence type="predicted"/>
<dbReference type="EMBL" id="RSCD01000031">
    <property type="protein sequence ID" value="RSH81405.1"/>
    <property type="molecule type" value="Genomic_DNA"/>
</dbReference>
<dbReference type="AlphaFoldDB" id="A0A427XRG5"/>
<dbReference type="InterPro" id="IPR054491">
    <property type="entry name" value="MGH1-like_GH"/>
</dbReference>
<evidence type="ECO:0000256" key="1">
    <source>
        <dbReference type="SAM" id="MobiDB-lite"/>
    </source>
</evidence>
<feature type="compositionally biased region" description="Low complexity" evidence="1">
    <location>
        <begin position="481"/>
        <end position="496"/>
    </location>
</feature>
<reference evidence="3 4" key="1">
    <citation type="submission" date="2018-11" db="EMBL/GenBank/DDBJ databases">
        <title>Genome sequence of Saitozyma podzolica DSM 27192.</title>
        <authorList>
            <person name="Aliyu H."/>
            <person name="Gorte O."/>
            <person name="Ochsenreither K."/>
        </authorList>
    </citation>
    <scope>NUCLEOTIDE SEQUENCE [LARGE SCALE GENOMIC DNA]</scope>
    <source>
        <strain evidence="3 4">DSM 27192</strain>
    </source>
</reference>
<dbReference type="InterPro" id="IPR004888">
    <property type="entry name" value="Glycoside_hydrolase_63"/>
</dbReference>
<dbReference type="Proteomes" id="UP000279259">
    <property type="component" value="Unassembled WGS sequence"/>
</dbReference>
<evidence type="ECO:0000313" key="4">
    <source>
        <dbReference type="Proteomes" id="UP000279259"/>
    </source>
</evidence>
<evidence type="ECO:0000259" key="2">
    <source>
        <dbReference type="Pfam" id="PF22422"/>
    </source>
</evidence>
<dbReference type="Pfam" id="PF22422">
    <property type="entry name" value="MGH1-like_GH"/>
    <property type="match status" value="1"/>
</dbReference>
<keyword evidence="4" id="KW-1185">Reference proteome</keyword>
<gene>
    <name evidence="3" type="ORF">EHS25_006937</name>
</gene>
<name>A0A427XRG5_9TREE</name>
<dbReference type="SUPFAM" id="SSF48208">
    <property type="entry name" value="Six-hairpin glycosidases"/>
    <property type="match status" value="1"/>
</dbReference>
<feature type="region of interest" description="Disordered" evidence="1">
    <location>
        <begin position="421"/>
        <end position="516"/>
    </location>
</feature>
<dbReference type="STRING" id="1890683.A0A427XRG5"/>
<organism evidence="3 4">
    <name type="scientific">Saitozyma podzolica</name>
    <dbReference type="NCBI Taxonomy" id="1890683"/>
    <lineage>
        <taxon>Eukaryota</taxon>
        <taxon>Fungi</taxon>
        <taxon>Dikarya</taxon>
        <taxon>Basidiomycota</taxon>
        <taxon>Agaricomycotina</taxon>
        <taxon>Tremellomycetes</taxon>
        <taxon>Tremellales</taxon>
        <taxon>Trimorphomycetaceae</taxon>
        <taxon>Saitozyma</taxon>
    </lineage>
</organism>
<dbReference type="InterPro" id="IPR008928">
    <property type="entry name" value="6-hairpin_glycosidase_sf"/>
</dbReference>
<feature type="compositionally biased region" description="Low complexity" evidence="1">
    <location>
        <begin position="84"/>
        <end position="101"/>
    </location>
</feature>
<dbReference type="PANTHER" id="PTHR10412:SF10">
    <property type="entry name" value="GLYCOSYL HYDROLASE FAMILY 63 C-TERMINAL DOMAIN-CONTAINING PROTEIN"/>
    <property type="match status" value="1"/>
</dbReference>
<feature type="compositionally biased region" description="Acidic residues" evidence="1">
    <location>
        <begin position="466"/>
        <end position="475"/>
    </location>
</feature>
<dbReference type="PANTHER" id="PTHR10412">
    <property type="entry name" value="MANNOSYL-OLIGOSACCHARIDE GLUCOSIDASE"/>
    <property type="match status" value="1"/>
</dbReference>
<protein>
    <recommendedName>
        <fullName evidence="2">Mannosylglycerate hydrolase MGH1-like glycoside hydrolase domain-containing protein</fullName>
    </recommendedName>
</protein>
<feature type="domain" description="Mannosylglycerate hydrolase MGH1-like glycoside hydrolase" evidence="2">
    <location>
        <begin position="658"/>
        <end position="763"/>
    </location>
</feature>
<dbReference type="OrthoDB" id="14419at2759"/>
<evidence type="ECO:0000313" key="3">
    <source>
        <dbReference type="EMBL" id="RSH81405.1"/>
    </source>
</evidence>
<dbReference type="InterPro" id="IPR012341">
    <property type="entry name" value="6hp_glycosidase-like_sf"/>
</dbReference>